<dbReference type="EMBL" id="FZNW01000032">
    <property type="protein sequence ID" value="SNR91403.1"/>
    <property type="molecule type" value="Genomic_DNA"/>
</dbReference>
<dbReference type="InterPro" id="IPR003399">
    <property type="entry name" value="Mce/MlaD"/>
</dbReference>
<accession>A0A239A940</accession>
<proteinExistence type="predicted"/>
<dbReference type="AlphaFoldDB" id="A0A239A940"/>
<dbReference type="InterPro" id="IPR052336">
    <property type="entry name" value="MlaD_Phospholipid_Transporter"/>
</dbReference>
<protein>
    <submittedName>
        <fullName evidence="2">Phospholipid/cholesterol/gamma-HCH transport system substrate-binding protein</fullName>
    </submittedName>
</protein>
<feature type="domain" description="Mce/MlaD" evidence="1">
    <location>
        <begin position="42"/>
        <end position="120"/>
    </location>
</feature>
<name>A0A239A940_9PSEU</name>
<keyword evidence="3" id="KW-1185">Reference proteome</keyword>
<evidence type="ECO:0000313" key="2">
    <source>
        <dbReference type="EMBL" id="SNR91403.1"/>
    </source>
</evidence>
<reference evidence="2 3" key="1">
    <citation type="submission" date="2017-06" db="EMBL/GenBank/DDBJ databases">
        <authorList>
            <person name="Kim H.J."/>
            <person name="Triplett B.A."/>
        </authorList>
    </citation>
    <scope>NUCLEOTIDE SEQUENCE [LARGE SCALE GENOMIC DNA]</scope>
    <source>
        <strain evidence="2 3">DSM 45207</strain>
    </source>
</reference>
<dbReference type="PANTHER" id="PTHR33371">
    <property type="entry name" value="INTERMEMBRANE PHOSPHOLIPID TRANSPORT SYSTEM BINDING PROTEIN MLAD-RELATED"/>
    <property type="match status" value="1"/>
</dbReference>
<gene>
    <name evidence="2" type="ORF">SAMN06265360_1326</name>
</gene>
<dbReference type="Proteomes" id="UP000198348">
    <property type="component" value="Unassembled WGS sequence"/>
</dbReference>
<sequence length="432" mass="46080">MKRLGLLTRRPALLGLVVLVVGALALTAVWHKPTIVATLKSGETITASFPRNYKLIEHQDPVKIGGAPVGVVTGVDMDTDHIDIEMKLDSGTREKLGKKPSAEIRPTTVLGGNYYVDMIPSGDGVEFTGEAIPLKRTSTPVELDSITRALPRSVRESLQNTTQLLAETMQSGTADALVGLAETAPETLEPGTEALRGLRGTRPSTDLPQIVGRFDDLAAALTENDGQLEAIVDDLEVTTRALGDTSDALARTLHDLPQTLQKTRSGLGKLDGSLSRVRNVADEMRPTVQRANPLLRRLEPVLGDARALMADLRPLSQEARPVVEELTPTVQTAASVLRDVDGAPLDRLTGPVREWLMNPWQGSGPYDGNGGDAKVYEELGYLIENAAKASQVFDQNGATIGFALGAGSDSPVGTPMGLDELLENLSELGGPR</sequence>
<dbReference type="Pfam" id="PF02470">
    <property type="entry name" value="MlaD"/>
    <property type="match status" value="1"/>
</dbReference>
<dbReference type="PANTHER" id="PTHR33371:SF4">
    <property type="entry name" value="INTERMEMBRANE PHOSPHOLIPID TRANSPORT SYSTEM BINDING PROTEIN MLAD"/>
    <property type="match status" value="1"/>
</dbReference>
<evidence type="ECO:0000313" key="3">
    <source>
        <dbReference type="Proteomes" id="UP000198348"/>
    </source>
</evidence>
<organism evidence="2 3">
    <name type="scientific">Haloechinothrix alba</name>
    <dbReference type="NCBI Taxonomy" id="664784"/>
    <lineage>
        <taxon>Bacteria</taxon>
        <taxon>Bacillati</taxon>
        <taxon>Actinomycetota</taxon>
        <taxon>Actinomycetes</taxon>
        <taxon>Pseudonocardiales</taxon>
        <taxon>Pseudonocardiaceae</taxon>
        <taxon>Haloechinothrix</taxon>
    </lineage>
</organism>
<dbReference type="RefSeq" id="WP_176440064.1">
    <property type="nucleotide sequence ID" value="NZ_FZNW01000032.1"/>
</dbReference>
<evidence type="ECO:0000259" key="1">
    <source>
        <dbReference type="Pfam" id="PF02470"/>
    </source>
</evidence>